<dbReference type="AlphaFoldDB" id="A0A2G5K4M0"/>
<gene>
    <name evidence="6" type="ORF">BFP76_04650</name>
</gene>
<keyword evidence="3" id="KW-0732">Signal</keyword>
<dbReference type="SUPFAM" id="SSF53955">
    <property type="entry name" value="Lysozyme-like"/>
    <property type="match status" value="1"/>
</dbReference>
<sequence>MRLFMMIFWVVFCGLSAPVLAQDADEKTQCSSDKHGAPVCINPAQFETDVCGAIETFATRHGVNPHFFARLIWQESRFNPNARSPANAQGIAQFIPSTAKIRGLKNPWNPAEALDESARYMGRLVRGFGNEGLAAAAYNAGELRARSFMAGDTGLPTETWNYVQIITNISAKIWRDNPPNNPDFRLSGDLPFLPACFNLAEQRIYTKYKALPQYKPWGVQLAAGNSQRAAAAAYRRRAQSCKALLRPKTVDYIYKRMAGTRRVYTARIGFDDRRAAGAFCSKLKSSGCVCAVYRN</sequence>
<dbReference type="Pfam" id="PF01464">
    <property type="entry name" value="SLT"/>
    <property type="match status" value="1"/>
</dbReference>
<dbReference type="InterPro" id="IPR007730">
    <property type="entry name" value="SPOR-like_dom"/>
</dbReference>
<evidence type="ECO:0000259" key="5">
    <source>
        <dbReference type="Pfam" id="PF05036"/>
    </source>
</evidence>
<feature type="chain" id="PRO_5013660301" description="Transglycosylase SLT domain-containing protein" evidence="3">
    <location>
        <begin position="22"/>
        <end position="295"/>
    </location>
</feature>
<evidence type="ECO:0000256" key="2">
    <source>
        <dbReference type="ARBA" id="ARBA00009387"/>
    </source>
</evidence>
<proteinExistence type="inferred from homology"/>
<dbReference type="PANTHER" id="PTHR37423">
    <property type="entry name" value="SOLUBLE LYTIC MUREIN TRANSGLYCOSYLASE-RELATED"/>
    <property type="match status" value="1"/>
</dbReference>
<accession>A0A2G5K4M0</accession>
<comment type="similarity">
    <text evidence="1">Belongs to the transglycosylase Slt family.</text>
</comment>
<keyword evidence="7" id="KW-1185">Reference proteome</keyword>
<dbReference type="RefSeq" id="WP_099592886.1">
    <property type="nucleotide sequence ID" value="NZ_MDGM01000012.1"/>
</dbReference>
<dbReference type="EMBL" id="MDGM01000012">
    <property type="protein sequence ID" value="PIB24497.1"/>
    <property type="molecule type" value="Genomic_DNA"/>
</dbReference>
<evidence type="ECO:0000313" key="6">
    <source>
        <dbReference type="EMBL" id="PIB24497.1"/>
    </source>
</evidence>
<dbReference type="OrthoDB" id="9815002at2"/>
<dbReference type="Gene3D" id="1.10.530.10">
    <property type="match status" value="1"/>
</dbReference>
<dbReference type="PANTHER" id="PTHR37423:SF2">
    <property type="entry name" value="MEMBRANE-BOUND LYTIC MUREIN TRANSGLYCOSYLASE C"/>
    <property type="match status" value="1"/>
</dbReference>
<evidence type="ECO:0000256" key="1">
    <source>
        <dbReference type="ARBA" id="ARBA00007734"/>
    </source>
</evidence>
<feature type="domain" description="SPOR" evidence="5">
    <location>
        <begin position="215"/>
        <end position="287"/>
    </location>
</feature>
<comment type="similarity">
    <text evidence="2">Belongs to the virb1 family.</text>
</comment>
<reference evidence="6 7" key="1">
    <citation type="submission" date="2016-08" db="EMBL/GenBank/DDBJ databases">
        <title>Draft genome of Amylibacter sp. strain 4G11.</title>
        <authorList>
            <person name="Wong S.-K."/>
            <person name="Hamasaki K."/>
            <person name="Yoshizawa S."/>
        </authorList>
    </citation>
    <scope>NUCLEOTIDE SEQUENCE [LARGE SCALE GENOMIC DNA]</scope>
    <source>
        <strain evidence="6 7">4G11</strain>
    </source>
</reference>
<organism evidence="6 7">
    <name type="scientific">Paramylibacter kogurei</name>
    <dbReference type="NCBI Taxonomy" id="1889778"/>
    <lineage>
        <taxon>Bacteria</taxon>
        <taxon>Pseudomonadati</taxon>
        <taxon>Pseudomonadota</taxon>
        <taxon>Alphaproteobacteria</taxon>
        <taxon>Rhodobacterales</taxon>
        <taxon>Paracoccaceae</taxon>
        <taxon>Paramylibacter</taxon>
    </lineage>
</organism>
<feature type="signal peptide" evidence="3">
    <location>
        <begin position="1"/>
        <end position="21"/>
    </location>
</feature>
<comment type="caution">
    <text evidence="6">The sequence shown here is derived from an EMBL/GenBank/DDBJ whole genome shotgun (WGS) entry which is preliminary data.</text>
</comment>
<evidence type="ECO:0000313" key="7">
    <source>
        <dbReference type="Proteomes" id="UP000231516"/>
    </source>
</evidence>
<dbReference type="CDD" id="cd00254">
    <property type="entry name" value="LT-like"/>
    <property type="match status" value="1"/>
</dbReference>
<dbReference type="InterPro" id="IPR023346">
    <property type="entry name" value="Lysozyme-like_dom_sf"/>
</dbReference>
<evidence type="ECO:0000259" key="4">
    <source>
        <dbReference type="Pfam" id="PF01464"/>
    </source>
</evidence>
<protein>
    <recommendedName>
        <fullName evidence="8">Transglycosylase SLT domain-containing protein</fullName>
    </recommendedName>
</protein>
<dbReference type="Pfam" id="PF05036">
    <property type="entry name" value="SPOR"/>
    <property type="match status" value="1"/>
</dbReference>
<feature type="domain" description="Transglycosylase SLT" evidence="4">
    <location>
        <begin position="56"/>
        <end position="148"/>
    </location>
</feature>
<dbReference type="Proteomes" id="UP000231516">
    <property type="component" value="Unassembled WGS sequence"/>
</dbReference>
<name>A0A2G5K4M0_9RHOB</name>
<dbReference type="GO" id="GO:0042834">
    <property type="term" value="F:peptidoglycan binding"/>
    <property type="evidence" value="ECO:0007669"/>
    <property type="project" value="InterPro"/>
</dbReference>
<evidence type="ECO:0000256" key="3">
    <source>
        <dbReference type="SAM" id="SignalP"/>
    </source>
</evidence>
<dbReference type="InterPro" id="IPR008258">
    <property type="entry name" value="Transglycosylase_SLT_dom_1"/>
</dbReference>
<evidence type="ECO:0008006" key="8">
    <source>
        <dbReference type="Google" id="ProtNLM"/>
    </source>
</evidence>